<dbReference type="InterPro" id="IPR020849">
    <property type="entry name" value="Small_GTPase_Ras-type"/>
</dbReference>
<evidence type="ECO:0000256" key="2">
    <source>
        <dbReference type="ARBA" id="ARBA00023134"/>
    </source>
</evidence>
<dbReference type="GO" id="GO:0016020">
    <property type="term" value="C:membrane"/>
    <property type="evidence" value="ECO:0007669"/>
    <property type="project" value="InterPro"/>
</dbReference>
<dbReference type="GO" id="GO:0007165">
    <property type="term" value="P:signal transduction"/>
    <property type="evidence" value="ECO:0007669"/>
    <property type="project" value="InterPro"/>
</dbReference>
<comment type="caution">
    <text evidence="4">The sequence shown here is derived from an EMBL/GenBank/DDBJ whole genome shotgun (WGS) entry which is preliminary data.</text>
</comment>
<reference evidence="4" key="1">
    <citation type="journal article" date="2021" name="Nat. Commun.">
        <title>Genetic determinants of endophytism in the Arabidopsis root mycobiome.</title>
        <authorList>
            <person name="Mesny F."/>
            <person name="Miyauchi S."/>
            <person name="Thiergart T."/>
            <person name="Pickel B."/>
            <person name="Atanasova L."/>
            <person name="Karlsson M."/>
            <person name="Huettel B."/>
            <person name="Barry K.W."/>
            <person name="Haridas S."/>
            <person name="Chen C."/>
            <person name="Bauer D."/>
            <person name="Andreopoulos W."/>
            <person name="Pangilinan J."/>
            <person name="LaButti K."/>
            <person name="Riley R."/>
            <person name="Lipzen A."/>
            <person name="Clum A."/>
            <person name="Drula E."/>
            <person name="Henrissat B."/>
            <person name="Kohler A."/>
            <person name="Grigoriev I.V."/>
            <person name="Martin F.M."/>
            <person name="Hacquard S."/>
        </authorList>
    </citation>
    <scope>NUCLEOTIDE SEQUENCE</scope>
    <source>
        <strain evidence="4">FSSC 5 MPI-SDFR-AT-0091</strain>
    </source>
</reference>
<dbReference type="InterPro" id="IPR027417">
    <property type="entry name" value="P-loop_NTPase"/>
</dbReference>
<accession>A0A9P9RD06</accession>
<dbReference type="OrthoDB" id="5093643at2759"/>
<keyword evidence="1" id="KW-0547">Nucleotide-binding</keyword>
<name>A0A9P9RD06_FUSSL</name>
<dbReference type="SMART" id="SM00175">
    <property type="entry name" value="RAB"/>
    <property type="match status" value="1"/>
</dbReference>
<gene>
    <name evidence="4" type="ORF">B0J15DRAFT_104147</name>
</gene>
<dbReference type="AlphaFoldDB" id="A0A9P9RD06"/>
<dbReference type="PROSITE" id="PS51419">
    <property type="entry name" value="RAB"/>
    <property type="match status" value="1"/>
</dbReference>
<organism evidence="4 5">
    <name type="scientific">Fusarium solani</name>
    <name type="common">Filamentous fungus</name>
    <dbReference type="NCBI Taxonomy" id="169388"/>
    <lineage>
        <taxon>Eukaryota</taxon>
        <taxon>Fungi</taxon>
        <taxon>Dikarya</taxon>
        <taxon>Ascomycota</taxon>
        <taxon>Pezizomycotina</taxon>
        <taxon>Sordariomycetes</taxon>
        <taxon>Hypocreomycetidae</taxon>
        <taxon>Hypocreales</taxon>
        <taxon>Nectriaceae</taxon>
        <taxon>Fusarium</taxon>
        <taxon>Fusarium solani species complex</taxon>
    </lineage>
</organism>
<feature type="compositionally biased region" description="Basic and acidic residues" evidence="3">
    <location>
        <begin position="190"/>
        <end position="215"/>
    </location>
</feature>
<dbReference type="GO" id="GO:0003924">
    <property type="term" value="F:GTPase activity"/>
    <property type="evidence" value="ECO:0007669"/>
    <property type="project" value="InterPro"/>
</dbReference>
<feature type="compositionally biased region" description="Basic and acidic residues" evidence="3">
    <location>
        <begin position="223"/>
        <end position="235"/>
    </location>
</feature>
<dbReference type="GO" id="GO:0005525">
    <property type="term" value="F:GTP binding"/>
    <property type="evidence" value="ECO:0007669"/>
    <property type="project" value="UniProtKB-KW"/>
</dbReference>
<evidence type="ECO:0000313" key="5">
    <source>
        <dbReference type="Proteomes" id="UP000736672"/>
    </source>
</evidence>
<protein>
    <submittedName>
        <fullName evidence="4">Uncharacterized protein</fullName>
    </submittedName>
</protein>
<dbReference type="SUPFAM" id="SSF52540">
    <property type="entry name" value="P-loop containing nucleoside triphosphate hydrolases"/>
    <property type="match status" value="1"/>
</dbReference>
<dbReference type="SMART" id="SM00173">
    <property type="entry name" value="RAS"/>
    <property type="match status" value="1"/>
</dbReference>
<proteinExistence type="predicted"/>
<dbReference type="Gene3D" id="3.40.50.300">
    <property type="entry name" value="P-loop containing nucleotide triphosphate hydrolases"/>
    <property type="match status" value="1"/>
</dbReference>
<sequence>MESLASKPTVPQQPGRYQTIQVHFVGAPHVGLRALVHHICMQEYVDDVPYDPTGDDSGRKMVTAQQDPVMLNCDLIKSNDSYTPTLVERLAARSDALICVYSVADRSSFDYVQALCRDIRMPPPPEGPVIFVAASKADLPDWEVSLDGGRELSSSIGTEFLITSAKTGSGCGDADVAALVYHIYTNKARAEEERNARATDQAGDERARSVTDKSKVHLMVSRVVERLKRLRDRQDPNQQNSASYTTPPPARS</sequence>
<feature type="compositionally biased region" description="Polar residues" evidence="3">
    <location>
        <begin position="236"/>
        <end position="245"/>
    </location>
</feature>
<evidence type="ECO:0000256" key="3">
    <source>
        <dbReference type="SAM" id="MobiDB-lite"/>
    </source>
</evidence>
<keyword evidence="5" id="KW-1185">Reference proteome</keyword>
<dbReference type="Pfam" id="PF00071">
    <property type="entry name" value="Ras"/>
    <property type="match status" value="1"/>
</dbReference>
<evidence type="ECO:0000256" key="1">
    <source>
        <dbReference type="ARBA" id="ARBA00022741"/>
    </source>
</evidence>
<dbReference type="InterPro" id="IPR001806">
    <property type="entry name" value="Small_GTPase"/>
</dbReference>
<dbReference type="Proteomes" id="UP000736672">
    <property type="component" value="Unassembled WGS sequence"/>
</dbReference>
<feature type="region of interest" description="Disordered" evidence="3">
    <location>
        <begin position="190"/>
        <end position="252"/>
    </location>
</feature>
<dbReference type="EMBL" id="JAGTJS010000002">
    <property type="protein sequence ID" value="KAH7273565.1"/>
    <property type="molecule type" value="Genomic_DNA"/>
</dbReference>
<dbReference type="PANTHER" id="PTHR24070">
    <property type="entry name" value="RAS, DI-RAS, AND RHEB FAMILY MEMBERS OF SMALL GTPASE SUPERFAMILY"/>
    <property type="match status" value="1"/>
</dbReference>
<dbReference type="PROSITE" id="PS51421">
    <property type="entry name" value="RAS"/>
    <property type="match status" value="1"/>
</dbReference>
<keyword evidence="2" id="KW-0342">GTP-binding</keyword>
<evidence type="ECO:0000313" key="4">
    <source>
        <dbReference type="EMBL" id="KAH7273565.1"/>
    </source>
</evidence>